<evidence type="ECO:0000259" key="1">
    <source>
        <dbReference type="PROSITE" id="PS51464"/>
    </source>
</evidence>
<dbReference type="CDD" id="cd05013">
    <property type="entry name" value="SIS_RpiR"/>
    <property type="match status" value="1"/>
</dbReference>
<sequence length="238" mass="25484">MFEYVTKLQDRITTLIEQNATQMPVAAQWFADAIVNDQMIHILGTGHSHMIGLEGFIRAGGLGNINAVLDSTVTTVDGALRSSALEKLPGLAAILWAEQPIAAGDLIVVISNSGRNTLPIEFAQLAKEKGHRVIAITSVEQSSQNPSRHHSGQKLMDIADVVLDNCVPPGDGLCEVNQQVTGAFSTIAGCVLINTLVVESQKIALAQGVTPLIFASQNVDGFDNDAVYQHFRGRLKSM</sequence>
<dbReference type="Gene3D" id="3.40.50.10490">
    <property type="entry name" value="Glucose-6-phosphate isomerase like protein, domain 1"/>
    <property type="match status" value="1"/>
</dbReference>
<protein>
    <submittedName>
        <fullName evidence="2">Sugar isomerase domain-containing protein</fullName>
    </submittedName>
</protein>
<dbReference type="InterPro" id="IPR001347">
    <property type="entry name" value="SIS_dom"/>
</dbReference>
<gene>
    <name evidence="2" type="ORF">GM173_13870</name>
</gene>
<name>A0ABS2CEV4_9NEIS</name>
<reference evidence="2 3" key="1">
    <citation type="submission" date="2019-11" db="EMBL/GenBank/DDBJ databases">
        <title>Novel Deefgea species.</title>
        <authorList>
            <person name="Han J.-H."/>
        </authorList>
    </citation>
    <scope>NUCLEOTIDE SEQUENCE [LARGE SCALE GENOMIC DNA]</scope>
    <source>
        <strain evidence="2 3">LMG 24817</strain>
    </source>
</reference>
<dbReference type="NCBIfam" id="NF002805">
    <property type="entry name" value="PRK02947.1"/>
    <property type="match status" value="1"/>
</dbReference>
<comment type="caution">
    <text evidence="2">The sequence shown here is derived from an EMBL/GenBank/DDBJ whole genome shotgun (WGS) entry which is preliminary data.</text>
</comment>
<proteinExistence type="predicted"/>
<keyword evidence="2" id="KW-0413">Isomerase</keyword>
<dbReference type="RefSeq" id="WP_203571985.1">
    <property type="nucleotide sequence ID" value="NZ_WOFE01000009.1"/>
</dbReference>
<dbReference type="EMBL" id="WOFE01000009">
    <property type="protein sequence ID" value="MBM5572657.1"/>
    <property type="molecule type" value="Genomic_DNA"/>
</dbReference>
<dbReference type="Proteomes" id="UP001195660">
    <property type="component" value="Unassembled WGS sequence"/>
</dbReference>
<dbReference type="PROSITE" id="PS51464">
    <property type="entry name" value="SIS"/>
    <property type="match status" value="1"/>
</dbReference>
<accession>A0ABS2CEV4</accession>
<feature type="domain" description="SIS" evidence="1">
    <location>
        <begin position="30"/>
        <end position="219"/>
    </location>
</feature>
<dbReference type="Pfam" id="PF13580">
    <property type="entry name" value="SIS_2"/>
    <property type="match status" value="1"/>
</dbReference>
<keyword evidence="3" id="KW-1185">Reference proteome</keyword>
<evidence type="ECO:0000313" key="3">
    <source>
        <dbReference type="Proteomes" id="UP001195660"/>
    </source>
</evidence>
<dbReference type="InterPro" id="IPR035472">
    <property type="entry name" value="RpiR-like_SIS"/>
</dbReference>
<dbReference type="SUPFAM" id="SSF53697">
    <property type="entry name" value="SIS domain"/>
    <property type="match status" value="1"/>
</dbReference>
<evidence type="ECO:0000313" key="2">
    <source>
        <dbReference type="EMBL" id="MBM5572657.1"/>
    </source>
</evidence>
<organism evidence="2 3">
    <name type="scientific">Deefgea chitinilytica</name>
    <dbReference type="NCBI Taxonomy" id="570276"/>
    <lineage>
        <taxon>Bacteria</taxon>
        <taxon>Pseudomonadati</taxon>
        <taxon>Pseudomonadota</taxon>
        <taxon>Betaproteobacteria</taxon>
        <taxon>Neisseriales</taxon>
        <taxon>Chitinibacteraceae</taxon>
        <taxon>Deefgea</taxon>
    </lineage>
</organism>
<dbReference type="InterPro" id="IPR046348">
    <property type="entry name" value="SIS_dom_sf"/>
</dbReference>
<dbReference type="GO" id="GO:0016853">
    <property type="term" value="F:isomerase activity"/>
    <property type="evidence" value="ECO:0007669"/>
    <property type="project" value="UniProtKB-KW"/>
</dbReference>